<dbReference type="EMBL" id="OW152838">
    <property type="protein sequence ID" value="CAH2059000.1"/>
    <property type="molecule type" value="Genomic_DNA"/>
</dbReference>
<gene>
    <name evidence="2" type="ORF">IPOD504_LOCUS10670</name>
</gene>
<feature type="region of interest" description="Disordered" evidence="1">
    <location>
        <begin position="21"/>
        <end position="48"/>
    </location>
</feature>
<reference evidence="2" key="1">
    <citation type="submission" date="2022-03" db="EMBL/GenBank/DDBJ databases">
        <authorList>
            <person name="Martin H S."/>
        </authorList>
    </citation>
    <scope>NUCLEOTIDE SEQUENCE</scope>
</reference>
<accession>A0ABN8IL82</accession>
<sequence>MFSFTAEHMIRRSIIDNARPRRITNGCWPAGKKKKTSAHASESRPPPVLCRARAEQHATKPPADRNTRATKLQKFVHTYFIIVSERARVC</sequence>
<evidence type="ECO:0000256" key="1">
    <source>
        <dbReference type="SAM" id="MobiDB-lite"/>
    </source>
</evidence>
<evidence type="ECO:0000313" key="3">
    <source>
        <dbReference type="Proteomes" id="UP000837857"/>
    </source>
</evidence>
<keyword evidence="3" id="KW-1185">Reference proteome</keyword>
<protein>
    <submittedName>
        <fullName evidence="2">Uncharacterized protein</fullName>
    </submittedName>
</protein>
<name>A0ABN8IL82_9NEOP</name>
<organism evidence="2 3">
    <name type="scientific">Iphiclides podalirius</name>
    <name type="common">scarce swallowtail</name>
    <dbReference type="NCBI Taxonomy" id="110791"/>
    <lineage>
        <taxon>Eukaryota</taxon>
        <taxon>Metazoa</taxon>
        <taxon>Ecdysozoa</taxon>
        <taxon>Arthropoda</taxon>
        <taxon>Hexapoda</taxon>
        <taxon>Insecta</taxon>
        <taxon>Pterygota</taxon>
        <taxon>Neoptera</taxon>
        <taxon>Endopterygota</taxon>
        <taxon>Lepidoptera</taxon>
        <taxon>Glossata</taxon>
        <taxon>Ditrysia</taxon>
        <taxon>Papilionoidea</taxon>
        <taxon>Papilionidae</taxon>
        <taxon>Papilioninae</taxon>
        <taxon>Iphiclides</taxon>
    </lineage>
</organism>
<evidence type="ECO:0000313" key="2">
    <source>
        <dbReference type="EMBL" id="CAH2059000.1"/>
    </source>
</evidence>
<dbReference type="Proteomes" id="UP000837857">
    <property type="component" value="Chromosome 26"/>
</dbReference>
<proteinExistence type="predicted"/>
<feature type="non-terminal residue" evidence="2">
    <location>
        <position position="90"/>
    </location>
</feature>